<dbReference type="EMBL" id="JBHUDO010000002">
    <property type="protein sequence ID" value="MFD1646037.1"/>
    <property type="molecule type" value="Genomic_DNA"/>
</dbReference>
<comment type="caution">
    <text evidence="3">The sequence shown here is derived from an EMBL/GenBank/DDBJ whole genome shotgun (WGS) entry which is preliminary data.</text>
</comment>
<evidence type="ECO:0000259" key="2">
    <source>
        <dbReference type="Pfam" id="PF24115"/>
    </source>
</evidence>
<proteinExistence type="predicted"/>
<protein>
    <recommendedName>
        <fullName evidence="2">DUF7389 domain-containing protein</fullName>
    </recommendedName>
</protein>
<feature type="region of interest" description="Disordered" evidence="1">
    <location>
        <begin position="1"/>
        <end position="20"/>
    </location>
</feature>
<name>A0ABD6DJ55_9EURY</name>
<keyword evidence="4" id="KW-1185">Reference proteome</keyword>
<reference evidence="3 4" key="1">
    <citation type="journal article" date="2019" name="Int. J. Syst. Evol. Microbiol.">
        <title>The Global Catalogue of Microorganisms (GCM) 10K type strain sequencing project: providing services to taxonomists for standard genome sequencing and annotation.</title>
        <authorList>
            <consortium name="The Broad Institute Genomics Platform"/>
            <consortium name="The Broad Institute Genome Sequencing Center for Infectious Disease"/>
            <person name="Wu L."/>
            <person name="Ma J."/>
        </authorList>
    </citation>
    <scope>NUCLEOTIDE SEQUENCE [LARGE SCALE GENOMIC DNA]</scope>
    <source>
        <strain evidence="3 4">CGMCC 1.10390</strain>
    </source>
</reference>
<dbReference type="Pfam" id="PF24115">
    <property type="entry name" value="DUF7389"/>
    <property type="match status" value="1"/>
</dbReference>
<evidence type="ECO:0000313" key="3">
    <source>
        <dbReference type="EMBL" id="MFD1646037.1"/>
    </source>
</evidence>
<dbReference type="RefSeq" id="WP_256398438.1">
    <property type="nucleotide sequence ID" value="NZ_JANHJR010000001.1"/>
</dbReference>
<feature type="compositionally biased region" description="Basic and acidic residues" evidence="1">
    <location>
        <begin position="1"/>
        <end position="12"/>
    </location>
</feature>
<sequence>MPTDQDADRLQQDSELPADFDATEHLTQTKEGASIKISLTRGTGTRDQDRLECRVNAQTVEQAKSDIDELFPKLCRLAEAARAFEPIVDEGE</sequence>
<feature type="domain" description="DUF7389" evidence="2">
    <location>
        <begin position="23"/>
        <end position="86"/>
    </location>
</feature>
<evidence type="ECO:0000313" key="4">
    <source>
        <dbReference type="Proteomes" id="UP001597034"/>
    </source>
</evidence>
<evidence type="ECO:0000256" key="1">
    <source>
        <dbReference type="SAM" id="MobiDB-lite"/>
    </source>
</evidence>
<organism evidence="3 4">
    <name type="scientific">Haloarchaeobius litoreus</name>
    <dbReference type="NCBI Taxonomy" id="755306"/>
    <lineage>
        <taxon>Archaea</taxon>
        <taxon>Methanobacteriati</taxon>
        <taxon>Methanobacteriota</taxon>
        <taxon>Stenosarchaea group</taxon>
        <taxon>Halobacteria</taxon>
        <taxon>Halobacteriales</taxon>
        <taxon>Halorubellaceae</taxon>
        <taxon>Haloarchaeobius</taxon>
    </lineage>
</organism>
<dbReference type="AlphaFoldDB" id="A0ABD6DJ55"/>
<gene>
    <name evidence="3" type="ORF">ACFSBL_10120</name>
</gene>
<dbReference type="Proteomes" id="UP001597034">
    <property type="component" value="Unassembled WGS sequence"/>
</dbReference>
<accession>A0ABD6DJ55</accession>
<dbReference type="InterPro" id="IPR055813">
    <property type="entry name" value="DUF7389"/>
</dbReference>